<accession>A0A0D8NCM0</accession>
<name>A0A0D8NCM0_PHOAN</name>
<evidence type="ECO:0000313" key="4">
    <source>
        <dbReference type="Proteomes" id="UP000241440"/>
    </source>
</evidence>
<dbReference type="RefSeq" id="WP_005367380.1">
    <property type="nucleotide sequence ID" value="NZ_JAKJTG010000026.1"/>
</dbReference>
<evidence type="ECO:0000313" key="1">
    <source>
        <dbReference type="EMBL" id="PSX09776.1"/>
    </source>
</evidence>
<organism evidence="1 4">
    <name type="scientific">Photobacterium angustum</name>
    <dbReference type="NCBI Taxonomy" id="661"/>
    <lineage>
        <taxon>Bacteria</taxon>
        <taxon>Pseudomonadati</taxon>
        <taxon>Pseudomonadota</taxon>
        <taxon>Gammaproteobacteria</taxon>
        <taxon>Vibrionales</taxon>
        <taxon>Vibrionaceae</taxon>
        <taxon>Photobacterium</taxon>
    </lineage>
</organism>
<dbReference type="EMBL" id="PYOU01000002">
    <property type="protein sequence ID" value="PSX12363.1"/>
    <property type="molecule type" value="Genomic_DNA"/>
</dbReference>
<dbReference type="Proteomes" id="UP000241440">
    <property type="component" value="Unassembled WGS sequence"/>
</dbReference>
<dbReference type="GeneID" id="61227943"/>
<dbReference type="InterPro" id="IPR017143">
    <property type="entry name" value="UCP037225"/>
</dbReference>
<proteinExistence type="predicted"/>
<sequence>MRNYSEQNVSCPHCGHIIRIELDASAGSQEFYDDCSACCNPIHINMQVDDLHKTINLFIDADDEQIF</sequence>
<comment type="caution">
    <text evidence="1">The sequence shown here is derived from an EMBL/GenBank/DDBJ whole genome shotgun (WGS) entry which is preliminary data.</text>
</comment>
<keyword evidence="3" id="KW-1185">Reference proteome</keyword>
<dbReference type="Proteomes" id="UP000240989">
    <property type="component" value="Unassembled WGS sequence"/>
</dbReference>
<dbReference type="InterPro" id="IPR025990">
    <property type="entry name" value="zinc_ribbon_bacterial"/>
</dbReference>
<evidence type="ECO:0000313" key="3">
    <source>
        <dbReference type="Proteomes" id="UP000240989"/>
    </source>
</evidence>
<gene>
    <name evidence="2" type="ORF">C0W27_04010</name>
    <name evidence="1" type="ORF">C0W41_03015</name>
</gene>
<dbReference type="AlphaFoldDB" id="A0A0D8NCM0"/>
<dbReference type="PIRSF" id="PIRSF037225">
    <property type="entry name" value="UCP037225"/>
    <property type="match status" value="1"/>
</dbReference>
<reference evidence="3 4" key="1">
    <citation type="submission" date="2018-01" db="EMBL/GenBank/DDBJ databases">
        <title>Whole genome sequencing of Histamine producing bacteria.</title>
        <authorList>
            <person name="Butler K."/>
        </authorList>
    </citation>
    <scope>NUCLEOTIDE SEQUENCE [LARGE SCALE GENOMIC DNA]</scope>
    <source>
        <strain evidence="1 4">A2-1</strain>
        <strain evidence="2 3">A6-1</strain>
    </source>
</reference>
<protein>
    <submittedName>
        <fullName evidence="1">CPXCG motif-containing cysteine-rich protein</fullName>
    </submittedName>
</protein>
<dbReference type="Pfam" id="PF14255">
    <property type="entry name" value="Zn_ribbon_21"/>
    <property type="match status" value="1"/>
</dbReference>
<dbReference type="EMBL" id="PYOY01000001">
    <property type="protein sequence ID" value="PSX09776.1"/>
    <property type="molecule type" value="Genomic_DNA"/>
</dbReference>
<evidence type="ECO:0000313" key="2">
    <source>
        <dbReference type="EMBL" id="PSX12363.1"/>
    </source>
</evidence>